<name>A0A8H4P3F7_9HYPO</name>
<dbReference type="OrthoDB" id="184880at2759"/>
<dbReference type="InterPro" id="IPR029063">
    <property type="entry name" value="SAM-dependent_MTases_sf"/>
</dbReference>
<keyword evidence="2" id="KW-1185">Reference proteome</keyword>
<accession>A0A8H4P3F7</accession>
<protein>
    <recommendedName>
        <fullName evidence="3">Methyltransferase domain-containing protein</fullName>
    </recommendedName>
</protein>
<evidence type="ECO:0000313" key="2">
    <source>
        <dbReference type="Proteomes" id="UP000605986"/>
    </source>
</evidence>
<comment type="caution">
    <text evidence="1">The sequence shown here is derived from an EMBL/GenBank/DDBJ whole genome shotgun (WGS) entry which is preliminary data.</text>
</comment>
<sequence>MPANNEAGYPWEISREVERLQKQHAWVQRCLDNRIVFAPVRLDKEGLKVLDVGCADGTLLRDLKKQMSPSAQLVGADIMKEFLPSADEGILYEVYDICEPPKRELTQEFDFTHLRYSILGGYKVGYQKSVENLAGGWLQINELDFDLTDRSNVGPAWRDVNNLIAAMFDGMGMGSDCPRKLPEAFKIAGLENVTVQAVDLPMGKLLGDDEAAEMSWQPFALTIPSLIEGAKKLGAGLPESTYENLEERFVNEIKEKGAMFRTLITIGQKPA</sequence>
<dbReference type="AlphaFoldDB" id="A0A8H4P3F7"/>
<dbReference type="SUPFAM" id="SSF53335">
    <property type="entry name" value="S-adenosyl-L-methionine-dependent methyltransferases"/>
    <property type="match status" value="1"/>
</dbReference>
<evidence type="ECO:0000313" key="1">
    <source>
        <dbReference type="EMBL" id="KAF4455778.1"/>
    </source>
</evidence>
<evidence type="ECO:0008006" key="3">
    <source>
        <dbReference type="Google" id="ProtNLM"/>
    </source>
</evidence>
<dbReference type="EMBL" id="JAADJG010000080">
    <property type="protein sequence ID" value="KAF4455778.1"/>
    <property type="molecule type" value="Genomic_DNA"/>
</dbReference>
<organism evidence="1 2">
    <name type="scientific">Fusarium austroafricanum</name>
    <dbReference type="NCBI Taxonomy" id="2364996"/>
    <lineage>
        <taxon>Eukaryota</taxon>
        <taxon>Fungi</taxon>
        <taxon>Dikarya</taxon>
        <taxon>Ascomycota</taxon>
        <taxon>Pezizomycotina</taxon>
        <taxon>Sordariomycetes</taxon>
        <taxon>Hypocreomycetidae</taxon>
        <taxon>Hypocreales</taxon>
        <taxon>Nectriaceae</taxon>
        <taxon>Fusarium</taxon>
        <taxon>Fusarium concolor species complex</taxon>
    </lineage>
</organism>
<dbReference type="Gene3D" id="3.40.50.150">
    <property type="entry name" value="Vaccinia Virus protein VP39"/>
    <property type="match status" value="1"/>
</dbReference>
<dbReference type="Proteomes" id="UP000605986">
    <property type="component" value="Unassembled WGS sequence"/>
</dbReference>
<reference evidence="1" key="1">
    <citation type="submission" date="2020-01" db="EMBL/GenBank/DDBJ databases">
        <title>Identification and distribution of gene clusters putatively required for synthesis of sphingolipid metabolism inhibitors in phylogenetically diverse species of the filamentous fungus Fusarium.</title>
        <authorList>
            <person name="Kim H.-S."/>
            <person name="Busman M."/>
            <person name="Brown D.W."/>
            <person name="Divon H."/>
            <person name="Uhlig S."/>
            <person name="Proctor R.H."/>
        </authorList>
    </citation>
    <scope>NUCLEOTIDE SEQUENCE</scope>
    <source>
        <strain evidence="1">NRRL 53441</strain>
    </source>
</reference>
<gene>
    <name evidence="1" type="ORF">F53441_1977</name>
</gene>
<proteinExistence type="predicted"/>